<evidence type="ECO:0000256" key="6">
    <source>
        <dbReference type="ARBA" id="ARBA00022741"/>
    </source>
</evidence>
<dbReference type="GO" id="GO:0046872">
    <property type="term" value="F:metal ion binding"/>
    <property type="evidence" value="ECO:0007669"/>
    <property type="project" value="UniProtKB-KW"/>
</dbReference>
<name>A0A4Q8AMC4_9MICO</name>
<gene>
    <name evidence="14" type="ORF">EV379_1982</name>
</gene>
<protein>
    <submittedName>
        <fullName evidence="14">Diacylglycerol kinase</fullName>
    </submittedName>
</protein>
<dbReference type="SMART" id="SM00046">
    <property type="entry name" value="DAGKc"/>
    <property type="match status" value="1"/>
</dbReference>
<organism evidence="14 15">
    <name type="scientific">Microterricola gilva</name>
    <dbReference type="NCBI Taxonomy" id="393267"/>
    <lineage>
        <taxon>Bacteria</taxon>
        <taxon>Bacillati</taxon>
        <taxon>Actinomycetota</taxon>
        <taxon>Actinomycetes</taxon>
        <taxon>Micrococcales</taxon>
        <taxon>Microbacteriaceae</taxon>
        <taxon>Microterricola</taxon>
    </lineage>
</organism>
<dbReference type="PANTHER" id="PTHR12358">
    <property type="entry name" value="SPHINGOSINE KINASE"/>
    <property type="match status" value="1"/>
</dbReference>
<dbReference type="Pfam" id="PF00781">
    <property type="entry name" value="DAGK_cat"/>
    <property type="match status" value="1"/>
</dbReference>
<keyword evidence="7 14" id="KW-0418">Kinase</keyword>
<dbReference type="GO" id="GO:0005886">
    <property type="term" value="C:plasma membrane"/>
    <property type="evidence" value="ECO:0007669"/>
    <property type="project" value="TreeGrafter"/>
</dbReference>
<evidence type="ECO:0000256" key="9">
    <source>
        <dbReference type="ARBA" id="ARBA00022842"/>
    </source>
</evidence>
<feature type="domain" description="DAGKc" evidence="13">
    <location>
        <begin position="9"/>
        <end position="142"/>
    </location>
</feature>
<dbReference type="Proteomes" id="UP000291483">
    <property type="component" value="Unassembled WGS sequence"/>
</dbReference>
<evidence type="ECO:0000259" key="13">
    <source>
        <dbReference type="PROSITE" id="PS50146"/>
    </source>
</evidence>
<dbReference type="PANTHER" id="PTHR12358:SF106">
    <property type="entry name" value="LIPID KINASE YEGS"/>
    <property type="match status" value="1"/>
</dbReference>
<keyword evidence="8" id="KW-0067">ATP-binding</keyword>
<dbReference type="InterPro" id="IPR016064">
    <property type="entry name" value="NAD/diacylglycerol_kinase_sf"/>
</dbReference>
<evidence type="ECO:0000256" key="5">
    <source>
        <dbReference type="ARBA" id="ARBA00022723"/>
    </source>
</evidence>
<evidence type="ECO:0000256" key="4">
    <source>
        <dbReference type="ARBA" id="ARBA00022679"/>
    </source>
</evidence>
<reference evidence="14 15" key="1">
    <citation type="submission" date="2019-02" db="EMBL/GenBank/DDBJ databases">
        <title>Sequencing the genomes of 1000 actinobacteria strains.</title>
        <authorList>
            <person name="Klenk H.-P."/>
        </authorList>
    </citation>
    <scope>NUCLEOTIDE SEQUENCE [LARGE SCALE GENOMIC DNA]</scope>
    <source>
        <strain evidence="14 15">DSM 18319</strain>
    </source>
</reference>
<dbReference type="InterPro" id="IPR050187">
    <property type="entry name" value="Lipid_Phosphate_FormReg"/>
</dbReference>
<evidence type="ECO:0000256" key="8">
    <source>
        <dbReference type="ARBA" id="ARBA00022840"/>
    </source>
</evidence>
<dbReference type="AlphaFoldDB" id="A0A4Q8AMC4"/>
<evidence type="ECO:0000256" key="10">
    <source>
        <dbReference type="ARBA" id="ARBA00023098"/>
    </source>
</evidence>
<evidence type="ECO:0000313" key="14">
    <source>
        <dbReference type="EMBL" id="RZU65648.1"/>
    </source>
</evidence>
<keyword evidence="15" id="KW-1185">Reference proteome</keyword>
<dbReference type="InterPro" id="IPR005218">
    <property type="entry name" value="Diacylglycerol/lipid_kinase"/>
</dbReference>
<dbReference type="NCBIfam" id="TIGR00147">
    <property type="entry name" value="YegS/Rv2252/BmrU family lipid kinase"/>
    <property type="match status" value="1"/>
</dbReference>
<accession>A0A4Q8AMC4</accession>
<dbReference type="RefSeq" id="WP_242616311.1">
    <property type="nucleotide sequence ID" value="NZ_SHLC01000001.1"/>
</dbReference>
<keyword evidence="6" id="KW-0547">Nucleotide-binding</keyword>
<dbReference type="Pfam" id="PF19279">
    <property type="entry name" value="YegS_C"/>
    <property type="match status" value="1"/>
</dbReference>
<dbReference type="EMBL" id="SHLC01000001">
    <property type="protein sequence ID" value="RZU65648.1"/>
    <property type="molecule type" value="Genomic_DNA"/>
</dbReference>
<dbReference type="Gene3D" id="3.40.50.10330">
    <property type="entry name" value="Probable inorganic polyphosphate/atp-NAD kinase, domain 1"/>
    <property type="match status" value="1"/>
</dbReference>
<keyword evidence="10" id="KW-0443">Lipid metabolism</keyword>
<keyword evidence="5" id="KW-0479">Metal-binding</keyword>
<evidence type="ECO:0000256" key="7">
    <source>
        <dbReference type="ARBA" id="ARBA00022777"/>
    </source>
</evidence>
<keyword evidence="3" id="KW-0444">Lipid biosynthesis</keyword>
<comment type="cofactor">
    <cofactor evidence="1">
        <name>Mg(2+)</name>
        <dbReference type="ChEBI" id="CHEBI:18420"/>
    </cofactor>
</comment>
<comment type="caution">
    <text evidence="14">The sequence shown here is derived from an EMBL/GenBank/DDBJ whole genome shotgun (WGS) entry which is preliminary data.</text>
</comment>
<dbReference type="InterPro" id="IPR001206">
    <property type="entry name" value="Diacylglycerol_kinase_cat_dom"/>
</dbReference>
<evidence type="ECO:0000313" key="15">
    <source>
        <dbReference type="Proteomes" id="UP000291483"/>
    </source>
</evidence>
<dbReference type="PROSITE" id="PS50146">
    <property type="entry name" value="DAGK"/>
    <property type="match status" value="1"/>
</dbReference>
<keyword evidence="12" id="KW-1208">Phospholipid metabolism</keyword>
<keyword evidence="11" id="KW-0594">Phospholipid biosynthesis</keyword>
<evidence type="ECO:0000256" key="1">
    <source>
        <dbReference type="ARBA" id="ARBA00001946"/>
    </source>
</evidence>
<dbReference type="InterPro" id="IPR045540">
    <property type="entry name" value="YegS/DAGK_C"/>
</dbReference>
<dbReference type="GO" id="GO:0004143">
    <property type="term" value="F:ATP-dependent diacylglycerol kinase activity"/>
    <property type="evidence" value="ECO:0007669"/>
    <property type="project" value="TreeGrafter"/>
</dbReference>
<sequence>MPLKPGVAEVAEHIVVLANPTSGRGRGSAAAAAAVARLRELGAEVHAFAGTSVADTRRLAAQAVADRPRALVVVGGDGTLSSVLDEVVDAGIPIALVPAGTGNDLARALGLPYEASAVAGAAELALSGVPRRIDVGVVETDGGARHFLTVAALGFDARVSERTNRLRWPRGRVRYYFALLVELARLHPVLFSIGVDGAPRQHRPGTLVAIGNTASYGGGMPVCPAADPSDGLLQITHVAPLGRAKLIRLFPLLLGGRHVDRSEVTSSTASAIEVVSPGLVVYADGERLGDGAVRISLRPGALTVLVPDTTMTPGRQA</sequence>
<dbReference type="GO" id="GO:0005524">
    <property type="term" value="F:ATP binding"/>
    <property type="evidence" value="ECO:0007669"/>
    <property type="project" value="UniProtKB-KW"/>
</dbReference>
<evidence type="ECO:0000256" key="2">
    <source>
        <dbReference type="ARBA" id="ARBA00005983"/>
    </source>
</evidence>
<evidence type="ECO:0000256" key="12">
    <source>
        <dbReference type="ARBA" id="ARBA00023264"/>
    </source>
</evidence>
<dbReference type="InterPro" id="IPR017438">
    <property type="entry name" value="ATP-NAD_kinase_N"/>
</dbReference>
<evidence type="ECO:0000256" key="3">
    <source>
        <dbReference type="ARBA" id="ARBA00022516"/>
    </source>
</evidence>
<dbReference type="GO" id="GO:0008654">
    <property type="term" value="P:phospholipid biosynthetic process"/>
    <property type="evidence" value="ECO:0007669"/>
    <property type="project" value="UniProtKB-KW"/>
</dbReference>
<keyword evidence="4" id="KW-0808">Transferase</keyword>
<comment type="similarity">
    <text evidence="2">Belongs to the diacylglycerol/lipid kinase family.</text>
</comment>
<dbReference type="SUPFAM" id="SSF111331">
    <property type="entry name" value="NAD kinase/diacylglycerol kinase-like"/>
    <property type="match status" value="1"/>
</dbReference>
<keyword evidence="9" id="KW-0460">Magnesium</keyword>
<dbReference type="Gene3D" id="2.60.200.40">
    <property type="match status" value="1"/>
</dbReference>
<proteinExistence type="inferred from homology"/>
<evidence type="ECO:0000256" key="11">
    <source>
        <dbReference type="ARBA" id="ARBA00023209"/>
    </source>
</evidence>